<keyword evidence="1 8" id="KW-0444">Lipid biosynthesis</keyword>
<dbReference type="GO" id="GO:0000287">
    <property type="term" value="F:magnesium ion binding"/>
    <property type="evidence" value="ECO:0007669"/>
    <property type="project" value="UniProtKB-UniRule"/>
</dbReference>
<name>A0A9D1Q8K6_9FIRM</name>
<keyword evidence="6 8" id="KW-0443">Lipid metabolism</keyword>
<evidence type="ECO:0000256" key="7">
    <source>
        <dbReference type="ARBA" id="ARBA00023160"/>
    </source>
</evidence>
<feature type="binding site" evidence="8">
    <location>
        <position position="8"/>
    </location>
    <ligand>
        <name>Mg(2+)</name>
        <dbReference type="ChEBI" id="CHEBI:18420"/>
    </ligand>
</feature>
<feature type="binding site" evidence="8">
    <location>
        <position position="66"/>
    </location>
    <ligand>
        <name>Mg(2+)</name>
        <dbReference type="ChEBI" id="CHEBI:18420"/>
    </ligand>
</feature>
<evidence type="ECO:0000313" key="11">
    <source>
        <dbReference type="Proteomes" id="UP000823933"/>
    </source>
</evidence>
<dbReference type="InterPro" id="IPR004568">
    <property type="entry name" value="Ppantetheine-prot_Trfase_dom"/>
</dbReference>
<accession>A0A9D1Q8K6</accession>
<comment type="cofactor">
    <cofactor evidence="8">
        <name>Mg(2+)</name>
        <dbReference type="ChEBI" id="CHEBI:18420"/>
    </cofactor>
</comment>
<evidence type="ECO:0000256" key="5">
    <source>
        <dbReference type="ARBA" id="ARBA00022842"/>
    </source>
</evidence>
<comment type="subcellular location">
    <subcellularLocation>
        <location evidence="8">Cytoplasm</location>
    </subcellularLocation>
</comment>
<comment type="catalytic activity">
    <reaction evidence="8">
        <text>apo-[ACP] + CoA = holo-[ACP] + adenosine 3',5'-bisphosphate + H(+)</text>
        <dbReference type="Rhea" id="RHEA:12068"/>
        <dbReference type="Rhea" id="RHEA-COMP:9685"/>
        <dbReference type="Rhea" id="RHEA-COMP:9690"/>
        <dbReference type="ChEBI" id="CHEBI:15378"/>
        <dbReference type="ChEBI" id="CHEBI:29999"/>
        <dbReference type="ChEBI" id="CHEBI:57287"/>
        <dbReference type="ChEBI" id="CHEBI:58343"/>
        <dbReference type="ChEBI" id="CHEBI:64479"/>
        <dbReference type="EC" id="2.7.8.7"/>
    </reaction>
</comment>
<keyword evidence="5 8" id="KW-0460">Magnesium</keyword>
<comment type="function">
    <text evidence="8">Transfers the 4'-phosphopantetheine moiety from coenzyme A to a Ser of acyl-carrier-protein.</text>
</comment>
<reference evidence="10" key="1">
    <citation type="journal article" date="2021" name="PeerJ">
        <title>Extensive microbial diversity within the chicken gut microbiome revealed by metagenomics and culture.</title>
        <authorList>
            <person name="Gilroy R."/>
            <person name="Ravi A."/>
            <person name="Getino M."/>
            <person name="Pursley I."/>
            <person name="Horton D.L."/>
            <person name="Alikhan N.F."/>
            <person name="Baker D."/>
            <person name="Gharbi K."/>
            <person name="Hall N."/>
            <person name="Watson M."/>
            <person name="Adriaenssens E.M."/>
            <person name="Foster-Nyarko E."/>
            <person name="Jarju S."/>
            <person name="Secka A."/>
            <person name="Antonio M."/>
            <person name="Oren A."/>
            <person name="Chaudhuri R.R."/>
            <person name="La Ragione R."/>
            <person name="Hildebrand F."/>
            <person name="Pallen M.J."/>
        </authorList>
    </citation>
    <scope>NUCLEOTIDE SEQUENCE</scope>
    <source>
        <strain evidence="10">ChiHcolR34-3080</strain>
    </source>
</reference>
<evidence type="ECO:0000259" key="9">
    <source>
        <dbReference type="Pfam" id="PF01648"/>
    </source>
</evidence>
<keyword evidence="2 8" id="KW-0808">Transferase</keyword>
<proteinExistence type="inferred from homology"/>
<dbReference type="Pfam" id="PF01648">
    <property type="entry name" value="ACPS"/>
    <property type="match status" value="1"/>
</dbReference>
<dbReference type="AlphaFoldDB" id="A0A9D1Q8K6"/>
<feature type="domain" description="4'-phosphopantetheinyl transferase" evidence="9">
    <location>
        <begin position="4"/>
        <end position="108"/>
    </location>
</feature>
<dbReference type="InterPro" id="IPR008278">
    <property type="entry name" value="4-PPantetheinyl_Trfase_dom"/>
</dbReference>
<organism evidence="10 11">
    <name type="scientific">Candidatus Faecalibacterium intestinigallinarum</name>
    <dbReference type="NCBI Taxonomy" id="2838581"/>
    <lineage>
        <taxon>Bacteria</taxon>
        <taxon>Bacillati</taxon>
        <taxon>Bacillota</taxon>
        <taxon>Clostridia</taxon>
        <taxon>Eubacteriales</taxon>
        <taxon>Oscillospiraceae</taxon>
        <taxon>Faecalibacterium</taxon>
    </lineage>
</organism>
<keyword evidence="8" id="KW-0963">Cytoplasm</keyword>
<comment type="caution">
    <text evidence="10">The sequence shown here is derived from an EMBL/GenBank/DDBJ whole genome shotgun (WGS) entry which is preliminary data.</text>
</comment>
<evidence type="ECO:0000256" key="4">
    <source>
        <dbReference type="ARBA" id="ARBA00022832"/>
    </source>
</evidence>
<keyword evidence="7 8" id="KW-0275">Fatty acid biosynthesis</keyword>
<dbReference type="EMBL" id="DXHQ01000017">
    <property type="protein sequence ID" value="HIW08034.1"/>
    <property type="molecule type" value="Genomic_DNA"/>
</dbReference>
<evidence type="ECO:0000313" key="10">
    <source>
        <dbReference type="EMBL" id="HIW08034.1"/>
    </source>
</evidence>
<comment type="similarity">
    <text evidence="8">Belongs to the P-Pant transferase superfamily. AcpS family.</text>
</comment>
<evidence type="ECO:0000256" key="8">
    <source>
        <dbReference type="HAMAP-Rule" id="MF_00101"/>
    </source>
</evidence>
<reference evidence="10" key="2">
    <citation type="submission" date="2021-04" db="EMBL/GenBank/DDBJ databases">
        <authorList>
            <person name="Gilroy R."/>
        </authorList>
    </citation>
    <scope>NUCLEOTIDE SEQUENCE</scope>
    <source>
        <strain evidence="10">ChiHcolR34-3080</strain>
    </source>
</reference>
<dbReference type="SUPFAM" id="SSF56214">
    <property type="entry name" value="4'-phosphopantetheinyl transferase"/>
    <property type="match status" value="1"/>
</dbReference>
<gene>
    <name evidence="8" type="primary">acpS</name>
    <name evidence="10" type="ORF">H9890_01370</name>
</gene>
<evidence type="ECO:0000256" key="3">
    <source>
        <dbReference type="ARBA" id="ARBA00022723"/>
    </source>
</evidence>
<dbReference type="HAMAP" id="MF_00101">
    <property type="entry name" value="AcpS"/>
    <property type="match status" value="1"/>
</dbReference>
<dbReference type="Proteomes" id="UP000823933">
    <property type="component" value="Unassembled WGS sequence"/>
</dbReference>
<keyword evidence="4 8" id="KW-0276">Fatty acid metabolism</keyword>
<keyword evidence="3 8" id="KW-0479">Metal-binding</keyword>
<dbReference type="GO" id="GO:0008897">
    <property type="term" value="F:holo-[acyl-carrier-protein] synthase activity"/>
    <property type="evidence" value="ECO:0007669"/>
    <property type="project" value="UniProtKB-UniRule"/>
</dbReference>
<dbReference type="InterPro" id="IPR037143">
    <property type="entry name" value="4-PPantetheinyl_Trfase_dom_sf"/>
</dbReference>
<dbReference type="NCBIfam" id="TIGR00556">
    <property type="entry name" value="pantethn_trn"/>
    <property type="match status" value="1"/>
</dbReference>
<dbReference type="GO" id="GO:0006633">
    <property type="term" value="P:fatty acid biosynthetic process"/>
    <property type="evidence" value="ECO:0007669"/>
    <property type="project" value="UniProtKB-UniRule"/>
</dbReference>
<evidence type="ECO:0000256" key="2">
    <source>
        <dbReference type="ARBA" id="ARBA00022679"/>
    </source>
</evidence>
<dbReference type="EC" id="2.7.8.7" evidence="8"/>
<dbReference type="GO" id="GO:0005737">
    <property type="term" value="C:cytoplasm"/>
    <property type="evidence" value="ECO:0007669"/>
    <property type="project" value="UniProtKB-SubCell"/>
</dbReference>
<dbReference type="Gene3D" id="3.90.470.20">
    <property type="entry name" value="4'-phosphopantetheinyl transferase domain"/>
    <property type="match status" value="1"/>
</dbReference>
<protein>
    <recommendedName>
        <fullName evidence="8">Holo-[acyl-carrier-protein] synthase</fullName>
        <shortName evidence="8">Holo-ACP synthase</shortName>
        <ecNumber evidence="8">2.7.8.7</ecNumber>
    </recommendedName>
    <alternativeName>
        <fullName evidence="8">4'-phosphopantetheinyl transferase AcpS</fullName>
    </alternativeName>
</protein>
<evidence type="ECO:0000256" key="1">
    <source>
        <dbReference type="ARBA" id="ARBA00022516"/>
    </source>
</evidence>
<evidence type="ECO:0000256" key="6">
    <source>
        <dbReference type="ARBA" id="ARBA00023098"/>
    </source>
</evidence>
<sequence>MIFGIGCDLCAISRMKKSLTGPHGAAFARRVFGPAERAALGLDGTDSAALTARRAASAAADFAAKEAFLKAAGTGLAGPFSLAEIEAVRLASGAPAYRFAGRTAEWVAGRRLTAHLTLSHDGGVAMAVCLLETSPDES</sequence>
<dbReference type="InterPro" id="IPR002582">
    <property type="entry name" value="ACPS"/>
</dbReference>